<feature type="domain" description="Antitoxin Xre/MbcA/ParS-like toxin-binding" evidence="2">
    <location>
        <begin position="125"/>
        <end position="174"/>
    </location>
</feature>
<dbReference type="Pfam" id="PF09722">
    <property type="entry name" value="Xre_MbcA_ParS_C"/>
    <property type="match status" value="1"/>
</dbReference>
<dbReference type="OrthoDB" id="5770459at2"/>
<accession>A0A2S7SXZ2</accession>
<proteinExistence type="predicted"/>
<reference evidence="4 5" key="1">
    <citation type="submission" date="2018-01" db="EMBL/GenBank/DDBJ databases">
        <title>A novel member of the phylum Bacteroidetes isolated from glacier ice.</title>
        <authorList>
            <person name="Liu Q."/>
            <person name="Xin Y.-H."/>
        </authorList>
    </citation>
    <scope>NUCLEOTIDE SEQUENCE [LARGE SCALE GENOMIC DNA]</scope>
    <source>
        <strain evidence="4 5">RB1R16</strain>
    </source>
</reference>
<dbReference type="NCBIfam" id="TIGR02293">
    <property type="entry name" value="TAS_TIGR02293"/>
    <property type="match status" value="1"/>
</dbReference>
<evidence type="ECO:0000259" key="3">
    <source>
        <dbReference type="Pfam" id="PF20432"/>
    </source>
</evidence>
<keyword evidence="5" id="KW-1185">Reference proteome</keyword>
<gene>
    <name evidence="4" type="ORF">CJD36_008280</name>
</gene>
<comment type="caution">
    <text evidence="4">The sequence shown here is derived from an EMBL/GenBank/DDBJ whole genome shotgun (WGS) entry which is preliminary data.</text>
</comment>
<feature type="compositionally biased region" description="Polar residues" evidence="1">
    <location>
        <begin position="10"/>
        <end position="21"/>
    </location>
</feature>
<dbReference type="InterPro" id="IPR011979">
    <property type="entry name" value="Antitox_Xre"/>
</dbReference>
<dbReference type="EMBL" id="PPSL01000002">
    <property type="protein sequence ID" value="PQJ11782.1"/>
    <property type="molecule type" value="Genomic_DNA"/>
</dbReference>
<evidence type="ECO:0000313" key="4">
    <source>
        <dbReference type="EMBL" id="PQJ11782.1"/>
    </source>
</evidence>
<organism evidence="4 5">
    <name type="scientific">Flavipsychrobacter stenotrophus</name>
    <dbReference type="NCBI Taxonomy" id="2077091"/>
    <lineage>
        <taxon>Bacteria</taxon>
        <taxon>Pseudomonadati</taxon>
        <taxon>Bacteroidota</taxon>
        <taxon>Chitinophagia</taxon>
        <taxon>Chitinophagales</taxon>
        <taxon>Chitinophagaceae</taxon>
        <taxon>Flavipsychrobacter</taxon>
    </lineage>
</organism>
<protein>
    <submittedName>
        <fullName evidence="4">Uncharacterized protein</fullName>
    </submittedName>
</protein>
<feature type="region of interest" description="Disordered" evidence="1">
    <location>
        <begin position="1"/>
        <end position="23"/>
    </location>
</feature>
<dbReference type="Proteomes" id="UP000239872">
    <property type="component" value="Unassembled WGS sequence"/>
</dbReference>
<feature type="domain" description="Antitoxin Xre-like helix-turn-helix" evidence="3">
    <location>
        <begin position="59"/>
        <end position="120"/>
    </location>
</feature>
<evidence type="ECO:0000313" key="5">
    <source>
        <dbReference type="Proteomes" id="UP000239872"/>
    </source>
</evidence>
<dbReference type="GO" id="GO:0003677">
    <property type="term" value="F:DNA binding"/>
    <property type="evidence" value="ECO:0007669"/>
    <property type="project" value="InterPro"/>
</dbReference>
<sequence>MATQRKEKSYTTPEASESQQLHEPMIAYTISSNSAASRTIGMMGMAGKKDFDSIKNENDFISIIRSGIPKQAMTHLMDVADLTLLEMAIITHTSDRTLHRYKPQQKLSQEQSERMIELARLYSRGEEVFGSIEAFRQWMDAVLLPLGNKKPKAFLDTSLGINMLLDEIGRIENGIFA</sequence>
<dbReference type="InterPro" id="IPR046847">
    <property type="entry name" value="Xre-like_HTH"/>
</dbReference>
<dbReference type="InterPro" id="IPR024467">
    <property type="entry name" value="Xre/MbcA/ParS-like_toxin-bd"/>
</dbReference>
<dbReference type="RefSeq" id="WP_105038662.1">
    <property type="nucleotide sequence ID" value="NZ_PPSL01000002.1"/>
</dbReference>
<evidence type="ECO:0000256" key="1">
    <source>
        <dbReference type="SAM" id="MobiDB-lite"/>
    </source>
</evidence>
<evidence type="ECO:0000259" key="2">
    <source>
        <dbReference type="Pfam" id="PF09722"/>
    </source>
</evidence>
<dbReference type="Pfam" id="PF20432">
    <property type="entry name" value="Xre-like-HTH"/>
    <property type="match status" value="1"/>
</dbReference>
<dbReference type="AlphaFoldDB" id="A0A2S7SXZ2"/>
<name>A0A2S7SXZ2_9BACT</name>